<feature type="region of interest" description="Disordered" evidence="1">
    <location>
        <begin position="52"/>
        <end position="90"/>
    </location>
</feature>
<dbReference type="Gramene" id="Bo5g121260.1">
    <property type="protein sequence ID" value="Bo5g121260.1"/>
    <property type="gene ID" value="Bo5g121260"/>
</dbReference>
<dbReference type="AlphaFoldDB" id="A0A0D3CJ32"/>
<protein>
    <submittedName>
        <fullName evidence="2">Uncharacterized protein</fullName>
    </submittedName>
</protein>
<organism evidence="2 3">
    <name type="scientific">Brassica oleracea var. oleracea</name>
    <dbReference type="NCBI Taxonomy" id="109376"/>
    <lineage>
        <taxon>Eukaryota</taxon>
        <taxon>Viridiplantae</taxon>
        <taxon>Streptophyta</taxon>
        <taxon>Embryophyta</taxon>
        <taxon>Tracheophyta</taxon>
        <taxon>Spermatophyta</taxon>
        <taxon>Magnoliopsida</taxon>
        <taxon>eudicotyledons</taxon>
        <taxon>Gunneridae</taxon>
        <taxon>Pentapetalae</taxon>
        <taxon>rosids</taxon>
        <taxon>malvids</taxon>
        <taxon>Brassicales</taxon>
        <taxon>Brassicaceae</taxon>
        <taxon>Brassiceae</taxon>
        <taxon>Brassica</taxon>
    </lineage>
</organism>
<evidence type="ECO:0000313" key="2">
    <source>
        <dbReference type="EnsemblPlants" id="Bo5g121260.1"/>
    </source>
</evidence>
<feature type="compositionally biased region" description="Basic and acidic residues" evidence="1">
    <location>
        <begin position="8"/>
        <end position="20"/>
    </location>
</feature>
<feature type="region of interest" description="Disordered" evidence="1">
    <location>
        <begin position="1"/>
        <end position="23"/>
    </location>
</feature>
<evidence type="ECO:0000313" key="3">
    <source>
        <dbReference type="Proteomes" id="UP000032141"/>
    </source>
</evidence>
<dbReference type="HOGENOM" id="CLU_2443916_0_0_1"/>
<dbReference type="Proteomes" id="UP000032141">
    <property type="component" value="Chromosome C5"/>
</dbReference>
<name>A0A0D3CJ32_BRAOL</name>
<sequence length="90" mass="9454">MIVASSPDPHRPGDIARRDPLSVGGVPRHRSWVSVLSVDRDLQGVVEVEDHDGSGVGVEHGVGLGVAGDQDSATPLRRRDAGVGFGKSHR</sequence>
<keyword evidence="3" id="KW-1185">Reference proteome</keyword>
<evidence type="ECO:0000256" key="1">
    <source>
        <dbReference type="SAM" id="MobiDB-lite"/>
    </source>
</evidence>
<dbReference type="EnsemblPlants" id="Bo5g121260.1">
    <property type="protein sequence ID" value="Bo5g121260.1"/>
    <property type="gene ID" value="Bo5g121260"/>
</dbReference>
<proteinExistence type="predicted"/>
<reference evidence="2 3" key="1">
    <citation type="journal article" date="2014" name="Genome Biol.">
        <title>Transcriptome and methylome profiling reveals relics of genome dominance in the mesopolyploid Brassica oleracea.</title>
        <authorList>
            <person name="Parkin I.A."/>
            <person name="Koh C."/>
            <person name="Tang H."/>
            <person name="Robinson S.J."/>
            <person name="Kagale S."/>
            <person name="Clarke W.E."/>
            <person name="Town C.D."/>
            <person name="Nixon J."/>
            <person name="Krishnakumar V."/>
            <person name="Bidwell S.L."/>
            <person name="Denoeud F."/>
            <person name="Belcram H."/>
            <person name="Links M.G."/>
            <person name="Just J."/>
            <person name="Clarke C."/>
            <person name="Bender T."/>
            <person name="Huebert T."/>
            <person name="Mason A.S."/>
            <person name="Pires J.C."/>
            <person name="Barker G."/>
            <person name="Moore J."/>
            <person name="Walley P.G."/>
            <person name="Manoli S."/>
            <person name="Batley J."/>
            <person name="Edwards D."/>
            <person name="Nelson M.N."/>
            <person name="Wang X."/>
            <person name="Paterson A.H."/>
            <person name="King G."/>
            <person name="Bancroft I."/>
            <person name="Chalhoub B."/>
            <person name="Sharpe A.G."/>
        </authorList>
    </citation>
    <scope>NUCLEOTIDE SEQUENCE</scope>
    <source>
        <strain evidence="2 3">cv. TO1000</strain>
    </source>
</reference>
<feature type="compositionally biased region" description="Gly residues" evidence="1">
    <location>
        <begin position="54"/>
        <end position="66"/>
    </location>
</feature>
<reference evidence="2" key="2">
    <citation type="submission" date="2015-03" db="UniProtKB">
        <authorList>
            <consortium name="EnsemblPlants"/>
        </authorList>
    </citation>
    <scope>IDENTIFICATION</scope>
</reference>
<accession>A0A0D3CJ32</accession>